<dbReference type="Proteomes" id="UP000199406">
    <property type="component" value="Unassembled WGS sequence"/>
</dbReference>
<evidence type="ECO:0000256" key="1">
    <source>
        <dbReference type="SAM" id="MobiDB-lite"/>
    </source>
</evidence>
<gene>
    <name evidence="2" type="ORF">SAMN05660662_0746</name>
</gene>
<dbReference type="RefSeq" id="WP_091763729.1">
    <property type="nucleotide sequence ID" value="NZ_FNBT01000001.1"/>
</dbReference>
<protein>
    <submittedName>
        <fullName evidence="2">Uncharacterized protein</fullName>
    </submittedName>
</protein>
<dbReference type="EMBL" id="FNBT01000001">
    <property type="protein sequence ID" value="SDF02300.1"/>
    <property type="molecule type" value="Genomic_DNA"/>
</dbReference>
<organism evidence="2 3">
    <name type="scientific">Blastococcus aurantiacus</name>
    <dbReference type="NCBI Taxonomy" id="1550231"/>
    <lineage>
        <taxon>Bacteria</taxon>
        <taxon>Bacillati</taxon>
        <taxon>Actinomycetota</taxon>
        <taxon>Actinomycetes</taxon>
        <taxon>Geodermatophilales</taxon>
        <taxon>Geodermatophilaceae</taxon>
        <taxon>Blastococcus</taxon>
    </lineage>
</organism>
<feature type="region of interest" description="Disordered" evidence="1">
    <location>
        <begin position="1"/>
        <end position="35"/>
    </location>
</feature>
<evidence type="ECO:0000313" key="3">
    <source>
        <dbReference type="Proteomes" id="UP000199406"/>
    </source>
</evidence>
<name>A0A1G7HPG6_9ACTN</name>
<evidence type="ECO:0000313" key="2">
    <source>
        <dbReference type="EMBL" id="SDF02300.1"/>
    </source>
</evidence>
<accession>A0A1G7HPG6</accession>
<sequence>MRQTVTDQWGDGWKARARHVRGAGTTPPRPGPDADRMRRRLEAALERYPAPLVASATTDVRDAAAPISDPVDAELAEFRHQWHRPGTTVWVGLDAGPALLREGLARLRTPRSGTWEVGLVARGRFRRWARWQVSGDEAAVEVLAAVTAAVAAGRVPDPVGATLVEVVDHRPPFRPQPVP</sequence>
<keyword evidence="3" id="KW-1185">Reference proteome</keyword>
<reference evidence="3" key="1">
    <citation type="submission" date="2016-10" db="EMBL/GenBank/DDBJ databases">
        <authorList>
            <person name="Varghese N."/>
            <person name="Submissions S."/>
        </authorList>
    </citation>
    <scope>NUCLEOTIDE SEQUENCE [LARGE SCALE GENOMIC DNA]</scope>
    <source>
        <strain evidence="3">DSM 44268</strain>
    </source>
</reference>
<proteinExistence type="predicted"/>
<dbReference type="OrthoDB" id="5188009at2"/>
<dbReference type="AlphaFoldDB" id="A0A1G7HPG6"/>